<dbReference type="InterPro" id="IPR050656">
    <property type="entry name" value="PINX1"/>
</dbReference>
<feature type="compositionally biased region" description="Basic residues" evidence="1">
    <location>
        <begin position="116"/>
        <end position="129"/>
    </location>
</feature>
<keyword evidence="4" id="KW-1185">Reference proteome</keyword>
<dbReference type="PANTHER" id="PTHR23149">
    <property type="entry name" value="G PATCH DOMAIN CONTAINING PROTEIN"/>
    <property type="match status" value="1"/>
</dbReference>
<dbReference type="InterPro" id="IPR000467">
    <property type="entry name" value="G_patch_dom"/>
</dbReference>
<accession>A0ABR2VXC1</accession>
<evidence type="ECO:0000259" key="2">
    <source>
        <dbReference type="PROSITE" id="PS50174"/>
    </source>
</evidence>
<reference evidence="3 4" key="1">
    <citation type="submission" date="2023-04" db="EMBL/GenBank/DDBJ databases">
        <title>Genome of Basidiobolus ranarum AG-B5.</title>
        <authorList>
            <person name="Stajich J.E."/>
            <person name="Carter-House D."/>
            <person name="Gryganskyi A."/>
        </authorList>
    </citation>
    <scope>NUCLEOTIDE SEQUENCE [LARGE SCALE GENOMIC DNA]</scope>
    <source>
        <strain evidence="3 4">AG-B5</strain>
    </source>
</reference>
<feature type="region of interest" description="Disordered" evidence="1">
    <location>
        <begin position="95"/>
        <end position="156"/>
    </location>
</feature>
<dbReference type="Pfam" id="PF01585">
    <property type="entry name" value="G-patch"/>
    <property type="match status" value="1"/>
</dbReference>
<dbReference type="PANTHER" id="PTHR23149:SF27">
    <property type="entry name" value="PIN2_TERF1-INTERACTING TELOMERASE INHIBITOR 1"/>
    <property type="match status" value="1"/>
</dbReference>
<dbReference type="SMART" id="SM00443">
    <property type="entry name" value="G_patch"/>
    <property type="match status" value="1"/>
</dbReference>
<evidence type="ECO:0000256" key="1">
    <source>
        <dbReference type="SAM" id="MobiDB-lite"/>
    </source>
</evidence>
<feature type="compositionally biased region" description="Basic and acidic residues" evidence="1">
    <location>
        <begin position="95"/>
        <end position="115"/>
    </location>
</feature>
<evidence type="ECO:0000313" key="3">
    <source>
        <dbReference type="EMBL" id="KAK9709118.1"/>
    </source>
</evidence>
<feature type="compositionally biased region" description="Low complexity" evidence="1">
    <location>
        <begin position="180"/>
        <end position="191"/>
    </location>
</feature>
<dbReference type="PROSITE" id="PS50174">
    <property type="entry name" value="G_PATCH"/>
    <property type="match status" value="1"/>
</dbReference>
<name>A0ABR2VXC1_9FUNG</name>
<protein>
    <recommendedName>
        <fullName evidence="2">G-patch domain-containing protein</fullName>
    </recommendedName>
</protein>
<sequence length="280" mass="31213">MGLSGQRKQQRIGADPNNLAWSTDTNKFGFKMLQKMGWTQGKGLGINEDGNTEHVKIRLKEDNLGVGADKKSIDNWLGSTDAFSSLLEELNNRMAESEALEKTEESDNKDKEEEKKKKKKEKKEKKKKEEKKEEVEETNSGTSTPRSISRLSHRTRYIRNKQVSGYDAQHLNEILGIKSNSASPAVSSRASPEPEKSSIDEELANSMKLKKSTMSAQEYFAMKMQNRRITGIASSGLGTNGENKSSTITMTTVTTTETVEAVEPKRKSTEEDATPSKKSK</sequence>
<proteinExistence type="predicted"/>
<dbReference type="EMBL" id="JASJQH010007434">
    <property type="protein sequence ID" value="KAK9709118.1"/>
    <property type="molecule type" value="Genomic_DNA"/>
</dbReference>
<feature type="region of interest" description="Disordered" evidence="1">
    <location>
        <begin position="180"/>
        <end position="201"/>
    </location>
</feature>
<feature type="compositionally biased region" description="Polar residues" evidence="1">
    <location>
        <begin position="141"/>
        <end position="150"/>
    </location>
</feature>
<feature type="domain" description="G-patch" evidence="2">
    <location>
        <begin position="25"/>
        <end position="71"/>
    </location>
</feature>
<feature type="region of interest" description="Disordered" evidence="1">
    <location>
        <begin position="256"/>
        <end position="280"/>
    </location>
</feature>
<dbReference type="Proteomes" id="UP001479436">
    <property type="component" value="Unassembled WGS sequence"/>
</dbReference>
<evidence type="ECO:0000313" key="4">
    <source>
        <dbReference type="Proteomes" id="UP001479436"/>
    </source>
</evidence>
<gene>
    <name evidence="3" type="ORF">K7432_009256</name>
</gene>
<organism evidence="3 4">
    <name type="scientific">Basidiobolus ranarum</name>
    <dbReference type="NCBI Taxonomy" id="34480"/>
    <lineage>
        <taxon>Eukaryota</taxon>
        <taxon>Fungi</taxon>
        <taxon>Fungi incertae sedis</taxon>
        <taxon>Zoopagomycota</taxon>
        <taxon>Entomophthoromycotina</taxon>
        <taxon>Basidiobolomycetes</taxon>
        <taxon>Basidiobolales</taxon>
        <taxon>Basidiobolaceae</taxon>
        <taxon>Basidiobolus</taxon>
    </lineage>
</organism>
<feature type="region of interest" description="Disordered" evidence="1">
    <location>
        <begin position="1"/>
        <end position="23"/>
    </location>
</feature>
<comment type="caution">
    <text evidence="3">The sequence shown here is derived from an EMBL/GenBank/DDBJ whole genome shotgun (WGS) entry which is preliminary data.</text>
</comment>